<protein>
    <submittedName>
        <fullName evidence="1">Uncharacterized protein</fullName>
    </submittedName>
</protein>
<evidence type="ECO:0000313" key="2">
    <source>
        <dbReference type="Proteomes" id="UP000827133"/>
    </source>
</evidence>
<dbReference type="KEGG" id="fmu:J7337_001880"/>
<keyword evidence="2" id="KW-1185">Reference proteome</keyword>
<dbReference type="RefSeq" id="XP_044687315.1">
    <property type="nucleotide sequence ID" value="XM_044819613.1"/>
</dbReference>
<dbReference type="InterPro" id="IPR027417">
    <property type="entry name" value="P-loop_NTPase"/>
</dbReference>
<evidence type="ECO:0000313" key="1">
    <source>
        <dbReference type="EMBL" id="KAG9508316.1"/>
    </source>
</evidence>
<dbReference type="EMBL" id="JAHBCI010000001">
    <property type="protein sequence ID" value="KAG9508316.1"/>
    <property type="molecule type" value="Genomic_DNA"/>
</dbReference>
<name>A0A9P8DUI2_9HYPO</name>
<reference evidence="1" key="1">
    <citation type="journal article" date="2021" name="Mol. Plant Microbe Interact.">
        <title>Telomere to telomere genome assembly of Fusarium musae F31, causal agent of crown rot disease of banana.</title>
        <authorList>
            <person name="Degradi L."/>
            <person name="Tava V."/>
            <person name="Kunova A."/>
            <person name="Cortesi P."/>
            <person name="Saracchi M."/>
            <person name="Pasquali M."/>
        </authorList>
    </citation>
    <scope>NUCLEOTIDE SEQUENCE</scope>
    <source>
        <strain evidence="1">F31</strain>
    </source>
</reference>
<dbReference type="SUPFAM" id="SSF52540">
    <property type="entry name" value="P-loop containing nucleoside triphosphate hydrolases"/>
    <property type="match status" value="1"/>
</dbReference>
<sequence>METVESALSKLSTSIGFDMIENLGDNQERWRRTPVTERIDMFLKWLGEAWNKESLFIVDDIEAFGYSKIPTILKYPAHHALVSTRDSNMMWTGRSFREIRLPPLEDVDTIKLLEHTLENLLGDPTYRNDLDLVAYRLHGHPLAARNAIPFIMSYLSTYDNPNAAFADLFSSNDPEERKLFLKFNFEGRSLWATFNTSLERLESRGDYQSATSLLQVLPFLCFDNDSVDKFFKMKKRRLRESKELPDISILQSSFAFISSGLVDLRGVSFYVHSDLCSRTKAVNLHPLMSQRTEKNHSHKTDIAPVQ</sequence>
<accession>A0A9P8DUI2</accession>
<dbReference type="AlphaFoldDB" id="A0A9P8DUI2"/>
<gene>
    <name evidence="1" type="ORF">J7337_001880</name>
</gene>
<proteinExistence type="predicted"/>
<comment type="caution">
    <text evidence="1">The sequence shown here is derived from an EMBL/GenBank/DDBJ whole genome shotgun (WGS) entry which is preliminary data.</text>
</comment>
<organism evidence="1 2">
    <name type="scientific">Fusarium musae</name>
    <dbReference type="NCBI Taxonomy" id="1042133"/>
    <lineage>
        <taxon>Eukaryota</taxon>
        <taxon>Fungi</taxon>
        <taxon>Dikarya</taxon>
        <taxon>Ascomycota</taxon>
        <taxon>Pezizomycotina</taxon>
        <taxon>Sordariomycetes</taxon>
        <taxon>Hypocreomycetidae</taxon>
        <taxon>Hypocreales</taxon>
        <taxon>Nectriaceae</taxon>
        <taxon>Fusarium</taxon>
    </lineage>
</organism>
<dbReference type="Proteomes" id="UP000827133">
    <property type="component" value="Unassembled WGS sequence"/>
</dbReference>
<dbReference type="GeneID" id="68309737"/>